<organism evidence="1">
    <name type="scientific">Enterovibrio sp. FF_113</name>
    <dbReference type="NCBI Taxonomy" id="1660266"/>
    <lineage>
        <taxon>Bacteria</taxon>
        <taxon>Pseudomonadati</taxon>
        <taxon>Pseudomonadota</taxon>
        <taxon>Gammaproteobacteria</taxon>
        <taxon>Vibrionales</taxon>
        <taxon>Vibrionaceae</taxon>
        <taxon>Enterovibrio</taxon>
    </lineage>
</organism>
<evidence type="ECO:0000313" key="1">
    <source>
        <dbReference type="EMBL" id="AKN38826.1"/>
    </source>
</evidence>
<accession>A0A0H3ZZC5</accession>
<sequence length="47" mass="5369">MSQAQYNAIAKARLIDLARIPSDLLTQFLQTKPEWVRRAVMQIAVRG</sequence>
<proteinExistence type="predicted"/>
<dbReference type="AlphaFoldDB" id="A0A0H3ZZC5"/>
<name>A0A0H3ZZC5_9GAMM</name>
<reference evidence="1" key="1">
    <citation type="journal article" date="2015" name="MBio">
        <title>Eco-Evolutionary Dynamics of Episomes among Ecologically Cohesive Bacterial Populations.</title>
        <authorList>
            <person name="Xue H."/>
            <person name="Cordero O.X."/>
            <person name="Camas F.M."/>
            <person name="Trimble W."/>
            <person name="Meyer F."/>
            <person name="Guglielmini J."/>
            <person name="Rocha E.P."/>
            <person name="Polz M.F."/>
        </authorList>
    </citation>
    <scope>NUCLEOTIDE SEQUENCE</scope>
    <source>
        <strain evidence="1">FF_113</strain>
    </source>
</reference>
<protein>
    <submittedName>
        <fullName evidence="1">Uncharacterized protein</fullName>
    </submittedName>
</protein>
<dbReference type="EMBL" id="KP795616">
    <property type="protein sequence ID" value="AKN38826.1"/>
    <property type="molecule type" value="Genomic_DNA"/>
</dbReference>